<evidence type="ECO:0000259" key="5">
    <source>
        <dbReference type="PROSITE" id="PS50112"/>
    </source>
</evidence>
<dbReference type="Pfam" id="PF00563">
    <property type="entry name" value="EAL"/>
    <property type="match status" value="1"/>
</dbReference>
<dbReference type="SUPFAM" id="SSF158472">
    <property type="entry name" value="HAMP domain-like"/>
    <property type="match status" value="1"/>
</dbReference>
<dbReference type="FunFam" id="3.20.20.450:FF:000001">
    <property type="entry name" value="Cyclic di-GMP phosphodiesterase yahA"/>
    <property type="match status" value="1"/>
</dbReference>
<dbReference type="PROSITE" id="PS50883">
    <property type="entry name" value="EAL"/>
    <property type="match status" value="1"/>
</dbReference>
<name>A0A1H6UF09_9GAMM</name>
<dbReference type="Pfam" id="PF00672">
    <property type="entry name" value="HAMP"/>
    <property type="match status" value="1"/>
</dbReference>
<accession>A0A1H6UF09</accession>
<dbReference type="SUPFAM" id="SSF55073">
    <property type="entry name" value="Nucleotide cyclase"/>
    <property type="match status" value="1"/>
</dbReference>
<dbReference type="InterPro" id="IPR000014">
    <property type="entry name" value="PAS"/>
</dbReference>
<dbReference type="SMART" id="SM00052">
    <property type="entry name" value="EAL"/>
    <property type="match status" value="1"/>
</dbReference>
<dbReference type="SMART" id="SM00267">
    <property type="entry name" value="GGDEF"/>
    <property type="match status" value="1"/>
</dbReference>
<feature type="domain" description="HAMP" evidence="7">
    <location>
        <begin position="199"/>
        <end position="251"/>
    </location>
</feature>
<protein>
    <recommendedName>
        <fullName evidence="1">cyclic-guanylate-specific phosphodiesterase</fullName>
        <ecNumber evidence="1">3.1.4.52</ecNumber>
    </recommendedName>
</protein>
<keyword evidence="2" id="KW-0973">c-di-GMP</keyword>
<sequence>MWASLSLRWKFPALLLSTGLFFALYLFVFHIPQSISNTGYQWLSTVHQMLALQQGSFNDHLRAGRFADLEMELADLGTIEGIQWAFVADAHNQVQASTRLAWRGQKINELNLLQFDASYLNKTRASGRHQLQKIGTHTYLSYYPLRQQSYTLAADSVLVVRLDFSYLMKNVQYAAVVQALEAIGVLVALALVLMVLIHRWITQRLAKIDTCAVSVSQGRYEARVHFDGQDEISQLATTFNELAEQIQAERQRIVESEQRMRAILTSSPDAIIVVNASLTITNSNPAAQQLFGLAPAQLHQKPLAELLSPLPNLHPQTYHQETRTSTQESLGVHVSGVNFDAEVTSAAAEVDGNPHFILIVRDVSERKRTQAKLDYLAYHDILTSAHNRTYLLTCLERVLNQTPAPTLALLYIDLDHFKTINDSLGHELGDELLCAVADRLGTFVEIDGVLARLSGDDFVLFVQGELDQASVNTLANRVLNAFELPFELRGYDLFLTVSIGITLHKKTHLGARQLLKEADLAMYEAKRLGRSTACFYDMKLAAALEERMALENELRQALMNGEFELFYQPQISVSDTQCAVVEALLRWHSPARGVVSPVVFIPVLEETGMILEVTAWVLRQSCRQAKIWRQQGINLRISVNLSALDFRQTDLVSRIEQILQDEAVQADWIELEITESALLDDIDRTLCILHQLKELGLSVLMDDFGTGYSSLSYLKRFPFDGLKIDRNFVKDLPEDTSDAALVSAVLAMAKAMGLDVVAEGVETVEQQQMLADLGCPRLQGYLFSRPVSAQELLALDMFTTYPTP</sequence>
<feature type="transmembrane region" description="Helical" evidence="4">
    <location>
        <begin position="12"/>
        <end position="31"/>
    </location>
</feature>
<dbReference type="InterPro" id="IPR035919">
    <property type="entry name" value="EAL_sf"/>
</dbReference>
<dbReference type="GO" id="GO:0016020">
    <property type="term" value="C:membrane"/>
    <property type="evidence" value="ECO:0007669"/>
    <property type="project" value="InterPro"/>
</dbReference>
<dbReference type="PANTHER" id="PTHR44757">
    <property type="entry name" value="DIGUANYLATE CYCLASE DGCP"/>
    <property type="match status" value="1"/>
</dbReference>
<dbReference type="Pfam" id="PF00989">
    <property type="entry name" value="PAS"/>
    <property type="match status" value="1"/>
</dbReference>
<gene>
    <name evidence="9" type="ORF">SAMN05421831_11714</name>
</gene>
<dbReference type="RefSeq" id="WP_093312309.1">
    <property type="nucleotide sequence ID" value="NZ_FNYH01000017.1"/>
</dbReference>
<dbReference type="NCBIfam" id="TIGR00229">
    <property type="entry name" value="sensory_box"/>
    <property type="match status" value="1"/>
</dbReference>
<dbReference type="CDD" id="cd06225">
    <property type="entry name" value="HAMP"/>
    <property type="match status" value="1"/>
</dbReference>
<keyword evidence="4" id="KW-0812">Transmembrane</keyword>
<keyword evidence="10" id="KW-1185">Reference proteome</keyword>
<dbReference type="InterPro" id="IPR013767">
    <property type="entry name" value="PAS_fold"/>
</dbReference>
<dbReference type="PANTHER" id="PTHR44757:SF2">
    <property type="entry name" value="BIOFILM ARCHITECTURE MAINTENANCE PROTEIN MBAA"/>
    <property type="match status" value="1"/>
</dbReference>
<feature type="domain" description="PAS" evidence="5">
    <location>
        <begin position="256"/>
        <end position="309"/>
    </location>
</feature>
<dbReference type="Gene3D" id="3.20.20.450">
    <property type="entry name" value="EAL domain"/>
    <property type="match status" value="1"/>
</dbReference>
<dbReference type="GO" id="GO:0006355">
    <property type="term" value="P:regulation of DNA-templated transcription"/>
    <property type="evidence" value="ECO:0007669"/>
    <property type="project" value="InterPro"/>
</dbReference>
<dbReference type="CDD" id="cd00130">
    <property type="entry name" value="PAS"/>
    <property type="match status" value="1"/>
</dbReference>
<evidence type="ECO:0000259" key="8">
    <source>
        <dbReference type="PROSITE" id="PS50887"/>
    </source>
</evidence>
<keyword evidence="4" id="KW-0472">Membrane</keyword>
<dbReference type="PROSITE" id="PS50887">
    <property type="entry name" value="GGDEF"/>
    <property type="match status" value="1"/>
</dbReference>
<dbReference type="Proteomes" id="UP000242999">
    <property type="component" value="Unassembled WGS sequence"/>
</dbReference>
<dbReference type="NCBIfam" id="TIGR00254">
    <property type="entry name" value="GGDEF"/>
    <property type="match status" value="1"/>
</dbReference>
<evidence type="ECO:0000313" key="10">
    <source>
        <dbReference type="Proteomes" id="UP000242999"/>
    </source>
</evidence>
<dbReference type="InterPro" id="IPR003660">
    <property type="entry name" value="HAMP_dom"/>
</dbReference>
<dbReference type="Gene3D" id="3.30.70.270">
    <property type="match status" value="1"/>
</dbReference>
<dbReference type="OrthoDB" id="9804951at2"/>
<dbReference type="InterPro" id="IPR035965">
    <property type="entry name" value="PAS-like_dom_sf"/>
</dbReference>
<dbReference type="Gene3D" id="6.10.340.10">
    <property type="match status" value="1"/>
</dbReference>
<keyword evidence="3" id="KW-0175">Coiled coil</keyword>
<dbReference type="GO" id="GO:0071111">
    <property type="term" value="F:cyclic-guanylate-specific phosphodiesterase activity"/>
    <property type="evidence" value="ECO:0007669"/>
    <property type="project" value="UniProtKB-EC"/>
</dbReference>
<feature type="transmembrane region" description="Helical" evidence="4">
    <location>
        <begin position="173"/>
        <end position="197"/>
    </location>
</feature>
<evidence type="ECO:0000256" key="3">
    <source>
        <dbReference type="SAM" id="Coils"/>
    </source>
</evidence>
<evidence type="ECO:0000313" key="9">
    <source>
        <dbReference type="EMBL" id="SEI90911.1"/>
    </source>
</evidence>
<dbReference type="SMART" id="SM00091">
    <property type="entry name" value="PAS"/>
    <property type="match status" value="1"/>
</dbReference>
<dbReference type="Pfam" id="PF00990">
    <property type="entry name" value="GGDEF"/>
    <property type="match status" value="1"/>
</dbReference>
<evidence type="ECO:0000256" key="2">
    <source>
        <dbReference type="ARBA" id="ARBA00022636"/>
    </source>
</evidence>
<dbReference type="SUPFAM" id="SSF55785">
    <property type="entry name" value="PYP-like sensor domain (PAS domain)"/>
    <property type="match status" value="1"/>
</dbReference>
<proteinExistence type="predicted"/>
<dbReference type="SMART" id="SM00304">
    <property type="entry name" value="HAMP"/>
    <property type="match status" value="1"/>
</dbReference>
<dbReference type="InterPro" id="IPR001633">
    <property type="entry name" value="EAL_dom"/>
</dbReference>
<evidence type="ECO:0000259" key="6">
    <source>
        <dbReference type="PROSITE" id="PS50883"/>
    </source>
</evidence>
<keyword evidence="4" id="KW-1133">Transmembrane helix</keyword>
<dbReference type="PROSITE" id="PS50885">
    <property type="entry name" value="HAMP"/>
    <property type="match status" value="1"/>
</dbReference>
<dbReference type="InterPro" id="IPR000160">
    <property type="entry name" value="GGDEF_dom"/>
</dbReference>
<dbReference type="AlphaFoldDB" id="A0A1H6UF09"/>
<dbReference type="CDD" id="cd01949">
    <property type="entry name" value="GGDEF"/>
    <property type="match status" value="1"/>
</dbReference>
<dbReference type="Gene3D" id="3.30.450.20">
    <property type="entry name" value="PAS domain"/>
    <property type="match status" value="1"/>
</dbReference>
<reference evidence="10" key="1">
    <citation type="submission" date="2016-10" db="EMBL/GenBank/DDBJ databases">
        <authorList>
            <person name="Varghese N."/>
            <person name="Submissions S."/>
        </authorList>
    </citation>
    <scope>NUCLEOTIDE SEQUENCE [LARGE SCALE GENOMIC DNA]</scope>
    <source>
        <strain evidence="10">DSM 7165</strain>
    </source>
</reference>
<dbReference type="InterPro" id="IPR043128">
    <property type="entry name" value="Rev_trsase/Diguanyl_cyclase"/>
</dbReference>
<evidence type="ECO:0000256" key="1">
    <source>
        <dbReference type="ARBA" id="ARBA00012282"/>
    </source>
</evidence>
<dbReference type="GO" id="GO:0007165">
    <property type="term" value="P:signal transduction"/>
    <property type="evidence" value="ECO:0007669"/>
    <property type="project" value="InterPro"/>
</dbReference>
<dbReference type="InterPro" id="IPR052155">
    <property type="entry name" value="Biofilm_reg_signaling"/>
</dbReference>
<dbReference type="EMBL" id="FNYH01000017">
    <property type="protein sequence ID" value="SEI90911.1"/>
    <property type="molecule type" value="Genomic_DNA"/>
</dbReference>
<dbReference type="EC" id="3.1.4.52" evidence="1"/>
<evidence type="ECO:0000259" key="7">
    <source>
        <dbReference type="PROSITE" id="PS50885"/>
    </source>
</evidence>
<dbReference type="STRING" id="64971.SAMN05421831_11714"/>
<feature type="domain" description="GGDEF" evidence="8">
    <location>
        <begin position="405"/>
        <end position="538"/>
    </location>
</feature>
<dbReference type="InterPro" id="IPR029787">
    <property type="entry name" value="Nucleotide_cyclase"/>
</dbReference>
<feature type="domain" description="EAL" evidence="6">
    <location>
        <begin position="547"/>
        <end position="800"/>
    </location>
</feature>
<evidence type="ECO:0000256" key="4">
    <source>
        <dbReference type="SAM" id="Phobius"/>
    </source>
</evidence>
<feature type="coiled-coil region" evidence="3">
    <location>
        <begin position="232"/>
        <end position="259"/>
    </location>
</feature>
<dbReference type="CDD" id="cd01948">
    <property type="entry name" value="EAL"/>
    <property type="match status" value="1"/>
</dbReference>
<dbReference type="SUPFAM" id="SSF141868">
    <property type="entry name" value="EAL domain-like"/>
    <property type="match status" value="1"/>
</dbReference>
<organism evidence="9 10">
    <name type="scientific">Allopseudospirillum japonicum</name>
    <dbReference type="NCBI Taxonomy" id="64971"/>
    <lineage>
        <taxon>Bacteria</taxon>
        <taxon>Pseudomonadati</taxon>
        <taxon>Pseudomonadota</taxon>
        <taxon>Gammaproteobacteria</taxon>
        <taxon>Oceanospirillales</taxon>
        <taxon>Oceanospirillaceae</taxon>
        <taxon>Allopseudospirillum</taxon>
    </lineage>
</organism>
<dbReference type="PROSITE" id="PS50112">
    <property type="entry name" value="PAS"/>
    <property type="match status" value="1"/>
</dbReference>